<keyword evidence="1" id="KW-0328">Glycosyltransferase</keyword>
<sequence>MKKKFKKVIIINPFGIGDVLFSTPVIENVKISYPDSFIGYVCNARTAPIFYSNPKVDKVFIYEKDDWRSLWHKSKFRCVIAFIKFLWQIKKCNFDLAIDLSLGRHYSFFLWLLGVKKRYGFNYKKRGFFLTDKIGMEGYQKKHVIEYYLDLLRFMNLEPVETKPKVYINRQDRLWAEEFLKKRGVSKNCLIGIVPGGGVSWGKAVDIRRWSKDKFSQLADAIIDKFPADVIIFGGASEVNLCKEVAAMMKHQPIQIAGETTLMQFAALLSMCDVVVANDGGPLHLSVAAGVKTVSLFGPVDERVYGQYPNDPNVHKIIMKNLSCRPCYNKFRMPPCRNAKECLSGIAVDEVLCAVKDLLKLSLPQHAV</sequence>
<evidence type="ECO:0000256" key="2">
    <source>
        <dbReference type="ARBA" id="ARBA00022679"/>
    </source>
</evidence>
<accession>A0A2H0LYC5</accession>
<dbReference type="PANTHER" id="PTHR30160">
    <property type="entry name" value="TETRAACYLDISACCHARIDE 4'-KINASE-RELATED"/>
    <property type="match status" value="1"/>
</dbReference>
<name>A0A2H0LYC5_9BACT</name>
<evidence type="ECO:0008006" key="5">
    <source>
        <dbReference type="Google" id="ProtNLM"/>
    </source>
</evidence>
<dbReference type="Pfam" id="PF01075">
    <property type="entry name" value="Glyco_transf_9"/>
    <property type="match status" value="1"/>
</dbReference>
<gene>
    <name evidence="3" type="ORF">COV72_03330</name>
</gene>
<evidence type="ECO:0000313" key="3">
    <source>
        <dbReference type="EMBL" id="PIQ89387.1"/>
    </source>
</evidence>
<dbReference type="Gene3D" id="3.40.50.2000">
    <property type="entry name" value="Glycogen Phosphorylase B"/>
    <property type="match status" value="2"/>
</dbReference>
<reference evidence="3 4" key="1">
    <citation type="submission" date="2017-09" db="EMBL/GenBank/DDBJ databases">
        <title>Depth-based differentiation of microbial function through sediment-hosted aquifers and enrichment of novel symbionts in the deep terrestrial subsurface.</title>
        <authorList>
            <person name="Probst A.J."/>
            <person name="Ladd B."/>
            <person name="Jarett J.K."/>
            <person name="Geller-Mcgrath D.E."/>
            <person name="Sieber C.M."/>
            <person name="Emerson J.B."/>
            <person name="Anantharaman K."/>
            <person name="Thomas B.C."/>
            <person name="Malmstrom R."/>
            <person name="Stieglmeier M."/>
            <person name="Klingl A."/>
            <person name="Woyke T."/>
            <person name="Ryan C.M."/>
            <person name="Banfield J.F."/>
        </authorList>
    </citation>
    <scope>NUCLEOTIDE SEQUENCE [LARGE SCALE GENOMIC DNA]</scope>
    <source>
        <strain evidence="3">CG11_big_fil_rev_8_21_14_0_20_42_13</strain>
    </source>
</reference>
<dbReference type="GO" id="GO:0008713">
    <property type="term" value="F:ADP-heptose-lipopolysaccharide heptosyltransferase activity"/>
    <property type="evidence" value="ECO:0007669"/>
    <property type="project" value="TreeGrafter"/>
</dbReference>
<comment type="caution">
    <text evidence="3">The sequence shown here is derived from an EMBL/GenBank/DDBJ whole genome shotgun (WGS) entry which is preliminary data.</text>
</comment>
<dbReference type="SUPFAM" id="SSF53756">
    <property type="entry name" value="UDP-Glycosyltransferase/glycogen phosphorylase"/>
    <property type="match status" value="1"/>
</dbReference>
<evidence type="ECO:0000313" key="4">
    <source>
        <dbReference type="Proteomes" id="UP000229641"/>
    </source>
</evidence>
<proteinExistence type="predicted"/>
<dbReference type="EMBL" id="PCWA01000045">
    <property type="protein sequence ID" value="PIQ89387.1"/>
    <property type="molecule type" value="Genomic_DNA"/>
</dbReference>
<keyword evidence="2" id="KW-0808">Transferase</keyword>
<dbReference type="InterPro" id="IPR051199">
    <property type="entry name" value="LPS_LOS_Heptosyltrfase"/>
</dbReference>
<organism evidence="3 4">
    <name type="scientific">Candidatus Ghiorseimicrobium undicola</name>
    <dbReference type="NCBI Taxonomy" id="1974746"/>
    <lineage>
        <taxon>Bacteria</taxon>
        <taxon>Pseudomonadati</taxon>
        <taxon>Candidatus Omnitrophota</taxon>
        <taxon>Candidatus Ghiorseimicrobium</taxon>
    </lineage>
</organism>
<dbReference type="CDD" id="cd03789">
    <property type="entry name" value="GT9_LPS_heptosyltransferase"/>
    <property type="match status" value="1"/>
</dbReference>
<dbReference type="GO" id="GO:0009244">
    <property type="term" value="P:lipopolysaccharide core region biosynthetic process"/>
    <property type="evidence" value="ECO:0007669"/>
    <property type="project" value="TreeGrafter"/>
</dbReference>
<dbReference type="PANTHER" id="PTHR30160:SF7">
    <property type="entry name" value="ADP-HEPTOSE--LPS HEPTOSYLTRANSFERASE 2"/>
    <property type="match status" value="1"/>
</dbReference>
<dbReference type="InterPro" id="IPR002201">
    <property type="entry name" value="Glyco_trans_9"/>
</dbReference>
<dbReference type="Proteomes" id="UP000229641">
    <property type="component" value="Unassembled WGS sequence"/>
</dbReference>
<dbReference type="GO" id="GO:0005829">
    <property type="term" value="C:cytosol"/>
    <property type="evidence" value="ECO:0007669"/>
    <property type="project" value="TreeGrafter"/>
</dbReference>
<dbReference type="AlphaFoldDB" id="A0A2H0LYC5"/>
<protein>
    <recommendedName>
        <fullName evidence="5">Lipopolysaccharide heptosyltransferase II</fullName>
    </recommendedName>
</protein>
<evidence type="ECO:0000256" key="1">
    <source>
        <dbReference type="ARBA" id="ARBA00022676"/>
    </source>
</evidence>